<dbReference type="RefSeq" id="WP_062766637.1">
    <property type="nucleotide sequence ID" value="NZ_CP121045.1"/>
</dbReference>
<comment type="subunit">
    <text evidence="7">Homodimer. Heterotetramer of two MnmE and two MnmG subunits.</text>
</comment>
<dbReference type="GeneID" id="97244201"/>
<keyword evidence="2 7" id="KW-0819">tRNA processing</keyword>
<feature type="binding site" evidence="7">
    <location>
        <position position="461"/>
    </location>
    <ligand>
        <name>(6S)-5-formyl-5,6,7,8-tetrahydrofolate</name>
        <dbReference type="ChEBI" id="CHEBI:57457"/>
    </ligand>
</feature>
<dbReference type="InterPro" id="IPR027266">
    <property type="entry name" value="TrmE/GcvT-like"/>
</dbReference>
<evidence type="ECO:0000313" key="11">
    <source>
        <dbReference type="Proteomes" id="UP000075787"/>
    </source>
</evidence>
<evidence type="ECO:0000256" key="8">
    <source>
        <dbReference type="RuleBase" id="RU003313"/>
    </source>
</evidence>
<keyword evidence="7" id="KW-0479">Metal-binding</keyword>
<comment type="caution">
    <text evidence="7">Lacks conserved residue(s) required for the propagation of feature annotation.</text>
</comment>
<keyword evidence="7" id="KW-0963">Cytoplasm</keyword>
<dbReference type="AlphaFoldDB" id="A0A162KH39"/>
<comment type="subcellular location">
    <subcellularLocation>
        <location evidence="7">Cytoplasm</location>
    </subcellularLocation>
</comment>
<feature type="binding site" evidence="7">
    <location>
        <position position="238"/>
    </location>
    <ligand>
        <name>Mg(2+)</name>
        <dbReference type="ChEBI" id="CHEBI:18420"/>
    </ligand>
</feature>
<dbReference type="Gene3D" id="3.40.50.300">
    <property type="entry name" value="P-loop containing nucleotide triphosphate hydrolases"/>
    <property type="match status" value="1"/>
</dbReference>
<dbReference type="NCBIfam" id="TIGR00450">
    <property type="entry name" value="mnmE_trmE_thdF"/>
    <property type="match status" value="1"/>
</dbReference>
<evidence type="ECO:0000313" key="10">
    <source>
        <dbReference type="EMBL" id="KYO51254.1"/>
    </source>
</evidence>
<organism evidence="10 11">
    <name type="scientific">Tistrella mobilis</name>
    <dbReference type="NCBI Taxonomy" id="171437"/>
    <lineage>
        <taxon>Bacteria</taxon>
        <taxon>Pseudomonadati</taxon>
        <taxon>Pseudomonadota</taxon>
        <taxon>Alphaproteobacteria</taxon>
        <taxon>Geminicoccales</taxon>
        <taxon>Geminicoccaceae</taxon>
        <taxon>Tistrella</taxon>
    </lineage>
</organism>
<comment type="similarity">
    <text evidence="1 7 8">Belongs to the TRAFAC class TrmE-Era-EngA-EngB-Septin-like GTPase superfamily. TrmE GTPase family.</text>
</comment>
<dbReference type="GO" id="GO:0030488">
    <property type="term" value="P:tRNA methylation"/>
    <property type="evidence" value="ECO:0007669"/>
    <property type="project" value="TreeGrafter"/>
</dbReference>
<protein>
    <recommendedName>
        <fullName evidence="7">tRNA modification GTPase MnmE</fullName>
        <ecNumber evidence="7">3.6.-.-</ecNumber>
    </recommendedName>
</protein>
<keyword evidence="5 7" id="KW-0630">Potassium</keyword>
<dbReference type="PANTHER" id="PTHR42714:SF2">
    <property type="entry name" value="TRNA MODIFICATION GTPASE GTPBP3, MITOCHONDRIAL"/>
    <property type="match status" value="1"/>
</dbReference>
<feature type="binding site" evidence="7">
    <location>
        <begin position="278"/>
        <end position="281"/>
    </location>
    <ligand>
        <name>GTP</name>
        <dbReference type="ChEBI" id="CHEBI:37565"/>
    </ligand>
</feature>
<keyword evidence="7" id="KW-0460">Magnesium</keyword>
<feature type="binding site" evidence="7">
    <location>
        <begin position="253"/>
        <end position="259"/>
    </location>
    <ligand>
        <name>GTP</name>
        <dbReference type="ChEBI" id="CHEBI:37565"/>
    </ligand>
</feature>
<evidence type="ECO:0000256" key="1">
    <source>
        <dbReference type="ARBA" id="ARBA00011043"/>
    </source>
</evidence>
<feature type="binding site" evidence="7">
    <location>
        <position position="28"/>
    </location>
    <ligand>
        <name>(6S)-5-formyl-5,6,7,8-tetrahydrofolate</name>
        <dbReference type="ChEBI" id="CHEBI:57457"/>
    </ligand>
</feature>
<dbReference type="InterPro" id="IPR004520">
    <property type="entry name" value="GTPase_MnmE"/>
</dbReference>
<dbReference type="Gene3D" id="1.20.120.430">
    <property type="entry name" value="tRNA modification GTPase MnmE domain 2"/>
    <property type="match status" value="1"/>
</dbReference>
<dbReference type="FunFam" id="3.30.1360.120:FF:000007">
    <property type="entry name" value="tRNA modification GTPase GTPBP3, mitochondrial"/>
    <property type="match status" value="1"/>
</dbReference>
<dbReference type="SUPFAM" id="SSF116878">
    <property type="entry name" value="TrmE connector domain"/>
    <property type="match status" value="1"/>
</dbReference>
<sequence>MTTSATSRPRTIFARATPPGRGAVAIIRLSGPDTDAALGALTPGRALPEPRLASLRRIADPVSGRVIDEALVLRFTAPASYTGEDAAELQLHGGPAVVAAVIEVLGRLPGLRPAEAGEFTRRAVLSGRMDLTAAEAVADLIAADTAGQAAQALAQLGGRLGRQVEGWRARLIRAAAMIEAEIDFPDEEVPDGIALTVAPEIEAIATEFRACLADGRSGERLREGVVVAVVGRPNAGKSSLVNALAGREIAIVTDRPGTTRDAIEVALDLDGVALTLIDTAGLRDTDDPIEQEGVRRARARAAEADLRLVVIDPETTDPAQAMAEAGVLPGDPIVFTRRDRLAGDAADRLRAKVAGDHPMVLVSCVTGAGMGDLAAALAGLAAGLTGGGEGAMITRARHRAALDQAAMALDAAAAGLTHPLPMLELVAEDLRRACDALGRITGRIDVEHLLDAIFREFCIGK</sequence>
<dbReference type="SUPFAM" id="SSF52540">
    <property type="entry name" value="P-loop containing nucleoside triphosphate hydrolases"/>
    <property type="match status" value="1"/>
</dbReference>
<evidence type="ECO:0000256" key="7">
    <source>
        <dbReference type="HAMAP-Rule" id="MF_00379"/>
    </source>
</evidence>
<evidence type="ECO:0000256" key="6">
    <source>
        <dbReference type="ARBA" id="ARBA00023134"/>
    </source>
</evidence>
<comment type="cofactor">
    <cofactor evidence="7">
        <name>K(+)</name>
        <dbReference type="ChEBI" id="CHEBI:29103"/>
    </cofactor>
    <text evidence="7">Binds 1 potassium ion per subunit.</text>
</comment>
<reference evidence="10 11" key="1">
    <citation type="submission" date="2015-12" db="EMBL/GenBank/DDBJ databases">
        <title>Genome sequence of Tistrella mobilis MCCC 1A02139.</title>
        <authorList>
            <person name="Lu L."/>
            <person name="Lai Q."/>
            <person name="Shao Z."/>
            <person name="Qian P."/>
        </authorList>
    </citation>
    <scope>NUCLEOTIDE SEQUENCE [LARGE SCALE GENOMIC DNA]</scope>
    <source>
        <strain evidence="10 11">MCCC 1A02139</strain>
    </source>
</reference>
<dbReference type="HAMAP" id="MF_00379">
    <property type="entry name" value="GTPase_MnmE"/>
    <property type="match status" value="1"/>
</dbReference>
<gene>
    <name evidence="7" type="primary">mnmE</name>
    <name evidence="7" type="synonym">trmE</name>
    <name evidence="10" type="ORF">AUP44_09705</name>
</gene>
<dbReference type="CDD" id="cd14858">
    <property type="entry name" value="TrmE_N"/>
    <property type="match status" value="1"/>
</dbReference>
<feature type="binding site" evidence="7">
    <location>
        <begin position="234"/>
        <end position="239"/>
    </location>
    <ligand>
        <name>GTP</name>
        <dbReference type="ChEBI" id="CHEBI:37565"/>
    </ligand>
</feature>
<keyword evidence="6 7" id="KW-0342">GTP-binding</keyword>
<dbReference type="GO" id="GO:0002098">
    <property type="term" value="P:tRNA wobble uridine modification"/>
    <property type="evidence" value="ECO:0007669"/>
    <property type="project" value="TreeGrafter"/>
</dbReference>
<feature type="binding site" evidence="7">
    <location>
        <position position="259"/>
    </location>
    <ligand>
        <name>Mg(2+)</name>
        <dbReference type="ChEBI" id="CHEBI:18420"/>
    </ligand>
</feature>
<dbReference type="InterPro" id="IPR018948">
    <property type="entry name" value="GTP-bd_TrmE_N"/>
</dbReference>
<dbReference type="CDD" id="cd04164">
    <property type="entry name" value="trmE"/>
    <property type="match status" value="1"/>
</dbReference>
<dbReference type="GO" id="GO:0046872">
    <property type="term" value="F:metal ion binding"/>
    <property type="evidence" value="ECO:0007669"/>
    <property type="project" value="UniProtKB-KW"/>
</dbReference>
<name>A0A162KH39_9PROT</name>
<comment type="caution">
    <text evidence="10">The sequence shown here is derived from an EMBL/GenBank/DDBJ whole genome shotgun (WGS) entry which is preliminary data.</text>
</comment>
<dbReference type="InterPro" id="IPR027417">
    <property type="entry name" value="P-loop_NTPase"/>
</dbReference>
<dbReference type="Proteomes" id="UP000075787">
    <property type="component" value="Unassembled WGS sequence"/>
</dbReference>
<dbReference type="NCBIfam" id="TIGR00231">
    <property type="entry name" value="small_GTP"/>
    <property type="match status" value="1"/>
</dbReference>
<keyword evidence="4 7" id="KW-0378">Hydrolase</keyword>
<keyword evidence="3 7" id="KW-0547">Nucleotide-binding</keyword>
<dbReference type="InterPro" id="IPR005225">
    <property type="entry name" value="Small_GTP-bd"/>
</dbReference>
<dbReference type="Pfam" id="PF12631">
    <property type="entry name" value="MnmE_helical"/>
    <property type="match status" value="1"/>
</dbReference>
<comment type="function">
    <text evidence="7">Exhibits a very high intrinsic GTPase hydrolysis rate. Involved in the addition of a carboxymethylaminomethyl (cmnm) group at the wobble position (U34) of certain tRNAs, forming tRNA-cmnm(5)s(2)U34.</text>
</comment>
<evidence type="ECO:0000256" key="3">
    <source>
        <dbReference type="ARBA" id="ARBA00022741"/>
    </source>
</evidence>
<evidence type="ECO:0000256" key="4">
    <source>
        <dbReference type="ARBA" id="ARBA00022801"/>
    </source>
</evidence>
<evidence type="ECO:0000256" key="5">
    <source>
        <dbReference type="ARBA" id="ARBA00022958"/>
    </source>
</evidence>
<dbReference type="Pfam" id="PF10396">
    <property type="entry name" value="TrmE_N"/>
    <property type="match status" value="1"/>
</dbReference>
<dbReference type="EC" id="3.6.-.-" evidence="7"/>
<feature type="binding site" evidence="7">
    <location>
        <position position="88"/>
    </location>
    <ligand>
        <name>(6S)-5-formyl-5,6,7,8-tetrahydrofolate</name>
        <dbReference type="ChEBI" id="CHEBI:57457"/>
    </ligand>
</feature>
<feature type="binding site" evidence="7">
    <location>
        <position position="128"/>
    </location>
    <ligand>
        <name>(6S)-5-formyl-5,6,7,8-tetrahydrofolate</name>
        <dbReference type="ChEBI" id="CHEBI:57457"/>
    </ligand>
</feature>
<dbReference type="InterPro" id="IPR027368">
    <property type="entry name" value="MnmE_dom2"/>
</dbReference>
<dbReference type="GO" id="GO:0003924">
    <property type="term" value="F:GTPase activity"/>
    <property type="evidence" value="ECO:0007669"/>
    <property type="project" value="UniProtKB-UniRule"/>
</dbReference>
<dbReference type="Pfam" id="PF01926">
    <property type="entry name" value="MMR_HSR1"/>
    <property type="match status" value="1"/>
</dbReference>
<dbReference type="InterPro" id="IPR025867">
    <property type="entry name" value="MnmE_helical"/>
</dbReference>
<dbReference type="GO" id="GO:0005737">
    <property type="term" value="C:cytoplasm"/>
    <property type="evidence" value="ECO:0007669"/>
    <property type="project" value="UniProtKB-SubCell"/>
</dbReference>
<feature type="domain" description="TrmE-type G" evidence="9">
    <location>
        <begin position="224"/>
        <end position="382"/>
    </location>
</feature>
<dbReference type="InterPro" id="IPR006073">
    <property type="entry name" value="GTP-bd"/>
</dbReference>
<dbReference type="GO" id="GO:0005525">
    <property type="term" value="F:GTP binding"/>
    <property type="evidence" value="ECO:0007669"/>
    <property type="project" value="UniProtKB-UniRule"/>
</dbReference>
<dbReference type="Gene3D" id="3.30.1360.120">
    <property type="entry name" value="Probable tRNA modification gtpase trme, domain 1"/>
    <property type="match status" value="1"/>
</dbReference>
<dbReference type="NCBIfam" id="NF003661">
    <property type="entry name" value="PRK05291.1-3"/>
    <property type="match status" value="1"/>
</dbReference>
<accession>A0A162KH39</accession>
<dbReference type="PROSITE" id="PS51709">
    <property type="entry name" value="G_TRME"/>
    <property type="match status" value="1"/>
</dbReference>
<dbReference type="PANTHER" id="PTHR42714">
    <property type="entry name" value="TRNA MODIFICATION GTPASE GTPBP3"/>
    <property type="match status" value="1"/>
</dbReference>
<dbReference type="InterPro" id="IPR031168">
    <property type="entry name" value="G_TrmE"/>
</dbReference>
<proteinExistence type="inferred from homology"/>
<evidence type="ECO:0000256" key="2">
    <source>
        <dbReference type="ARBA" id="ARBA00022694"/>
    </source>
</evidence>
<dbReference type="OrthoDB" id="9805918at2"/>
<dbReference type="EMBL" id="LPZR01000178">
    <property type="protein sequence ID" value="KYO51254.1"/>
    <property type="molecule type" value="Genomic_DNA"/>
</dbReference>
<evidence type="ECO:0000259" key="9">
    <source>
        <dbReference type="PROSITE" id="PS51709"/>
    </source>
</evidence>